<sequence>MGAKPHDCEDFVRITVCVATKNRTDMLHQLLWSLIRQEYADWDLVIVDDSDKPVEWNSLGVYPRLFNEIARTGHDVRIAPGPRVSRIGAAYQAGFRVSRPENPLFFRVDDDSWLEPDYLLRLATLMADQTVGACGGLFLHPGQDIETLRSDDQRYVHGKIENLSDYVNIQWFRHETSRPIPVEHLTANILFSRDRLEKIGGFEANLYQQHRDETQATWRLWVEGAKLYVDPGAVAWHLRGVSGGARGHGSDVYLNDHRTFMAQRKTMKPGIHIRLGHGIGDTFMAAPMLRMMRRMNPDRDISVCAPQATAVLEGSPDIDELTDQPLGAQRTVRFQESVYAWASANDWKGHLAQAYCRMLNLPELDDLAPRFRCRRKKPLPPQLDSRYVVMAPWSNAKTFDLYTVSGNKNWPLDRWPRIIDWAHTKGLLVVQLRGSFDEPQLEGVDINV</sequence>
<proteinExistence type="predicted"/>
<dbReference type="InterPro" id="IPR050834">
    <property type="entry name" value="Glycosyltransf_2"/>
</dbReference>
<feature type="domain" description="Glycosyltransferase 2-like" evidence="1">
    <location>
        <begin position="15"/>
        <end position="152"/>
    </location>
</feature>
<gene>
    <name evidence="2" type="ORF">HY912_02950</name>
</gene>
<dbReference type="SUPFAM" id="SSF53756">
    <property type="entry name" value="UDP-Glycosyltransferase/glycogen phosphorylase"/>
    <property type="match status" value="1"/>
</dbReference>
<comment type="caution">
    <text evidence="2">The sequence shown here is derived from an EMBL/GenBank/DDBJ whole genome shotgun (WGS) entry which is preliminary data.</text>
</comment>
<accession>A0A9D6Z263</accession>
<dbReference type="Gene3D" id="3.90.550.10">
    <property type="entry name" value="Spore Coat Polysaccharide Biosynthesis Protein SpsA, Chain A"/>
    <property type="match status" value="1"/>
</dbReference>
<dbReference type="CDD" id="cd00761">
    <property type="entry name" value="Glyco_tranf_GTA_type"/>
    <property type="match status" value="1"/>
</dbReference>
<reference evidence="2" key="1">
    <citation type="submission" date="2020-07" db="EMBL/GenBank/DDBJ databases">
        <title>Huge and variable diversity of episymbiotic CPR bacteria and DPANN archaea in groundwater ecosystems.</title>
        <authorList>
            <person name="He C.Y."/>
            <person name="Keren R."/>
            <person name="Whittaker M."/>
            <person name="Farag I.F."/>
            <person name="Doudna J."/>
            <person name="Cate J.H.D."/>
            <person name="Banfield J.F."/>
        </authorList>
    </citation>
    <scope>NUCLEOTIDE SEQUENCE</scope>
    <source>
        <strain evidence="2">NC_groundwater_1664_Pr3_B-0.1um_52_9</strain>
    </source>
</reference>
<dbReference type="PANTHER" id="PTHR43685:SF3">
    <property type="entry name" value="SLR2126 PROTEIN"/>
    <property type="match status" value="1"/>
</dbReference>
<dbReference type="SUPFAM" id="SSF53448">
    <property type="entry name" value="Nucleotide-diphospho-sugar transferases"/>
    <property type="match status" value="1"/>
</dbReference>
<protein>
    <submittedName>
        <fullName evidence="2">Glycosyltransferase</fullName>
    </submittedName>
</protein>
<dbReference type="InterPro" id="IPR001173">
    <property type="entry name" value="Glyco_trans_2-like"/>
</dbReference>
<name>A0A9D6Z263_9BACT</name>
<evidence type="ECO:0000259" key="1">
    <source>
        <dbReference type="Pfam" id="PF00535"/>
    </source>
</evidence>
<dbReference type="Proteomes" id="UP000807825">
    <property type="component" value="Unassembled WGS sequence"/>
</dbReference>
<evidence type="ECO:0000313" key="3">
    <source>
        <dbReference type="Proteomes" id="UP000807825"/>
    </source>
</evidence>
<organism evidence="2 3">
    <name type="scientific">Desulfomonile tiedjei</name>
    <dbReference type="NCBI Taxonomy" id="2358"/>
    <lineage>
        <taxon>Bacteria</taxon>
        <taxon>Pseudomonadati</taxon>
        <taxon>Thermodesulfobacteriota</taxon>
        <taxon>Desulfomonilia</taxon>
        <taxon>Desulfomonilales</taxon>
        <taxon>Desulfomonilaceae</taxon>
        <taxon>Desulfomonile</taxon>
    </lineage>
</organism>
<dbReference type="InterPro" id="IPR029044">
    <property type="entry name" value="Nucleotide-diphossugar_trans"/>
</dbReference>
<dbReference type="PANTHER" id="PTHR43685">
    <property type="entry name" value="GLYCOSYLTRANSFERASE"/>
    <property type="match status" value="1"/>
</dbReference>
<evidence type="ECO:0000313" key="2">
    <source>
        <dbReference type="EMBL" id="MBI5248430.1"/>
    </source>
</evidence>
<dbReference type="Pfam" id="PF00535">
    <property type="entry name" value="Glycos_transf_2"/>
    <property type="match status" value="1"/>
</dbReference>
<dbReference type="AlphaFoldDB" id="A0A9D6Z263"/>
<dbReference type="Gene3D" id="3.40.50.2000">
    <property type="entry name" value="Glycogen Phosphorylase B"/>
    <property type="match status" value="1"/>
</dbReference>
<dbReference type="EMBL" id="JACRDE010000089">
    <property type="protein sequence ID" value="MBI5248430.1"/>
    <property type="molecule type" value="Genomic_DNA"/>
</dbReference>